<evidence type="ECO:0000259" key="2">
    <source>
        <dbReference type="Pfam" id="PF13837"/>
    </source>
</evidence>
<proteinExistence type="predicted"/>
<keyword evidence="4" id="KW-1185">Reference proteome</keyword>
<organism evidence="3 4">
    <name type="scientific">Desmophyllum pertusum</name>
    <dbReference type="NCBI Taxonomy" id="174260"/>
    <lineage>
        <taxon>Eukaryota</taxon>
        <taxon>Metazoa</taxon>
        <taxon>Cnidaria</taxon>
        <taxon>Anthozoa</taxon>
        <taxon>Hexacorallia</taxon>
        <taxon>Scleractinia</taxon>
        <taxon>Caryophylliina</taxon>
        <taxon>Caryophylliidae</taxon>
        <taxon>Desmophyllum</taxon>
    </lineage>
</organism>
<accession>A0A9X0A7F8</accession>
<reference evidence="3" key="1">
    <citation type="submission" date="2023-01" db="EMBL/GenBank/DDBJ databases">
        <title>Genome assembly of the deep-sea coral Lophelia pertusa.</title>
        <authorList>
            <person name="Herrera S."/>
            <person name="Cordes E."/>
        </authorList>
    </citation>
    <scope>NUCLEOTIDE SEQUENCE</scope>
    <source>
        <strain evidence="3">USNM1676648</strain>
        <tissue evidence="3">Polyp</tissue>
    </source>
</reference>
<dbReference type="OrthoDB" id="691673at2759"/>
<feature type="compositionally biased region" description="Basic and acidic residues" evidence="1">
    <location>
        <begin position="97"/>
        <end position="106"/>
    </location>
</feature>
<evidence type="ECO:0000313" key="4">
    <source>
        <dbReference type="Proteomes" id="UP001163046"/>
    </source>
</evidence>
<feature type="compositionally biased region" description="Polar residues" evidence="1">
    <location>
        <begin position="109"/>
        <end position="121"/>
    </location>
</feature>
<name>A0A9X0A7F8_9CNID</name>
<dbReference type="InterPro" id="IPR044822">
    <property type="entry name" value="Myb_DNA-bind_4"/>
</dbReference>
<evidence type="ECO:0000313" key="3">
    <source>
        <dbReference type="EMBL" id="KAJ7394717.1"/>
    </source>
</evidence>
<gene>
    <name evidence="3" type="ORF">OS493_000543</name>
</gene>
<evidence type="ECO:0000256" key="1">
    <source>
        <dbReference type="SAM" id="MobiDB-lite"/>
    </source>
</evidence>
<dbReference type="Pfam" id="PF13837">
    <property type="entry name" value="Myb_DNA-bind_4"/>
    <property type="match status" value="1"/>
</dbReference>
<feature type="domain" description="Myb/SANT-like DNA-binding" evidence="2">
    <location>
        <begin position="45"/>
        <end position="91"/>
    </location>
</feature>
<dbReference type="Proteomes" id="UP001163046">
    <property type="component" value="Unassembled WGS sequence"/>
</dbReference>
<protein>
    <recommendedName>
        <fullName evidence="2">Myb/SANT-like DNA-binding domain-containing protein</fullName>
    </recommendedName>
</protein>
<feature type="region of interest" description="Disordered" evidence="1">
    <location>
        <begin position="97"/>
        <end position="146"/>
    </location>
</feature>
<dbReference type="Gene3D" id="1.10.10.60">
    <property type="entry name" value="Homeodomain-like"/>
    <property type="match status" value="1"/>
</dbReference>
<dbReference type="EMBL" id="MU825396">
    <property type="protein sequence ID" value="KAJ7394717.1"/>
    <property type="molecule type" value="Genomic_DNA"/>
</dbReference>
<comment type="caution">
    <text evidence="3">The sequence shown here is derived from an EMBL/GenBank/DDBJ whole genome shotgun (WGS) entry which is preliminary data.</text>
</comment>
<dbReference type="AlphaFoldDB" id="A0A9X0A7F8"/>
<sequence>MPSLYSYETLDMEEVAELITIQTVQTGENAALMTSEVSEDEFFMRWTDESVKLLIVLYQVHEPKFSDVNYKNKSVWESIAAGMKDKGYHPTWLKTTKEPQVGERKLANSIKNGETTASSSGRGEITEDKSKVKSGVSGVKVTEESR</sequence>